<accession>A0AAD1XFF3</accession>
<keyword evidence="4" id="KW-1185">Reference proteome</keyword>
<evidence type="ECO:0000313" key="4">
    <source>
        <dbReference type="Proteomes" id="UP001295684"/>
    </source>
</evidence>
<comment type="caution">
    <text evidence="3">The sequence shown here is derived from an EMBL/GenBank/DDBJ whole genome shotgun (WGS) entry which is preliminary data.</text>
</comment>
<organism evidence="3 4">
    <name type="scientific">Euplotes crassus</name>
    <dbReference type="NCBI Taxonomy" id="5936"/>
    <lineage>
        <taxon>Eukaryota</taxon>
        <taxon>Sar</taxon>
        <taxon>Alveolata</taxon>
        <taxon>Ciliophora</taxon>
        <taxon>Intramacronucleata</taxon>
        <taxon>Spirotrichea</taxon>
        <taxon>Hypotrichia</taxon>
        <taxon>Euplotida</taxon>
        <taxon>Euplotidae</taxon>
        <taxon>Moneuplotes</taxon>
    </lineage>
</organism>
<evidence type="ECO:0000313" key="3">
    <source>
        <dbReference type="EMBL" id="CAI2369356.1"/>
    </source>
</evidence>
<sequence length="436" mass="50011">MIFGDETGPKQYGAPTGSVAATIKSKMEGGNIFGDAEKTRKDNIRNLYQEQLKQQLHEKMAEKEAEKQRKLIEDQQEEERIRKDLEELKQQYAKEMKEDGKDKPPEPFDFGNVDNGPRDNKSVYSRPPHRDSRKSVRIKIQDKIEEPRTAHKIQDYNHPLTHDYQNNKLHSDYGHSLDSDIARLRMEVNLQHKSLIDQISASKFKAKQAAQERDLARNDLDRLIESMRNKTNRYYKHEKPLNNLKDEMMHAKLRSTRDYRGSSHSRRNLDTYSKLYFNDFNTPAGREFIHNDKDPFNINVPAPSQSRMGAGLPRTGHAGNYGTVLNTNSQTVSFGGAEKPVQNFSRPTMDPLSYGRTQFEKDASNAMNQIDGMINPADGYETHEAMNKSLNNMQPLSMEDDLQAVTQSIPIEDPHDKIHNDDLQQLDNVLESLGNA</sequence>
<gene>
    <name evidence="3" type="ORF">ECRASSUSDP1_LOCUS10655</name>
</gene>
<evidence type="ECO:0000256" key="2">
    <source>
        <dbReference type="SAM" id="MobiDB-lite"/>
    </source>
</evidence>
<feature type="coiled-coil region" evidence="1">
    <location>
        <begin position="206"/>
        <end position="233"/>
    </location>
</feature>
<dbReference type="CDD" id="cd22249">
    <property type="entry name" value="UDM1_RNF168_RNF169-like"/>
    <property type="match status" value="1"/>
</dbReference>
<name>A0AAD1XFF3_EUPCR</name>
<dbReference type="Proteomes" id="UP001295684">
    <property type="component" value="Unassembled WGS sequence"/>
</dbReference>
<dbReference type="EMBL" id="CAMPGE010010508">
    <property type="protein sequence ID" value="CAI2369356.1"/>
    <property type="molecule type" value="Genomic_DNA"/>
</dbReference>
<reference evidence="3" key="1">
    <citation type="submission" date="2023-07" db="EMBL/GenBank/DDBJ databases">
        <authorList>
            <consortium name="AG Swart"/>
            <person name="Singh M."/>
            <person name="Singh A."/>
            <person name="Seah K."/>
            <person name="Emmerich C."/>
        </authorList>
    </citation>
    <scope>NUCLEOTIDE SEQUENCE</scope>
    <source>
        <strain evidence="3">DP1</strain>
    </source>
</reference>
<dbReference type="AlphaFoldDB" id="A0AAD1XFF3"/>
<protein>
    <submittedName>
        <fullName evidence="3">Uncharacterized protein</fullName>
    </submittedName>
</protein>
<evidence type="ECO:0000256" key="1">
    <source>
        <dbReference type="SAM" id="Coils"/>
    </source>
</evidence>
<keyword evidence="1" id="KW-0175">Coiled coil</keyword>
<feature type="region of interest" description="Disordered" evidence="2">
    <location>
        <begin position="56"/>
        <end position="135"/>
    </location>
</feature>
<proteinExistence type="predicted"/>
<feature type="compositionally biased region" description="Basic and acidic residues" evidence="2">
    <location>
        <begin position="56"/>
        <end position="106"/>
    </location>
</feature>